<gene>
    <name evidence="1" type="ORF">RCZ15_09910</name>
    <name evidence="2" type="ORF">RCZ16_22030</name>
</gene>
<comment type="caution">
    <text evidence="1">The sequence shown here is derived from an EMBL/GenBank/DDBJ whole genome shotgun (WGS) entry which is preliminary data.</text>
</comment>
<dbReference type="Proteomes" id="UP001208692">
    <property type="component" value="Unassembled WGS sequence"/>
</dbReference>
<reference evidence="1 4" key="1">
    <citation type="submission" date="2021-11" db="EMBL/GenBank/DDBJ databases">
        <title>Draft genome sequence of Capnocytophaga sp. strain KC07075 isolated from cat oral cavity.</title>
        <authorList>
            <person name="Suzuki M."/>
            <person name="Imaoka K."/>
            <person name="Kimura M."/>
            <person name="Morikawa S."/>
            <person name="Maeda K."/>
        </authorList>
    </citation>
    <scope>NUCLEOTIDE SEQUENCE</scope>
    <source>
        <strain evidence="1">KC07075</strain>
        <strain evidence="2 4">KC07079</strain>
    </source>
</reference>
<dbReference type="RefSeq" id="WP_264846083.1">
    <property type="nucleotide sequence ID" value="NZ_BPMA01000017.1"/>
</dbReference>
<evidence type="ECO:0000313" key="3">
    <source>
        <dbReference type="Proteomes" id="UP001207736"/>
    </source>
</evidence>
<dbReference type="EMBL" id="BQKA01000018">
    <property type="protein sequence ID" value="GJM50016.1"/>
    <property type="molecule type" value="Genomic_DNA"/>
</dbReference>
<evidence type="ECO:0008006" key="5">
    <source>
        <dbReference type="Google" id="ProtNLM"/>
    </source>
</evidence>
<sequence length="84" mass="9993">MQDTISIQITNRFFKALEEIIAKKEIRGIQTFCKLYEIDKRNLYKVKKEPDKFYLKPSWLHYLVKDFSVSATWLITGSGKIFTK</sequence>
<protein>
    <recommendedName>
        <fullName evidence="5">Phage repressor protein</fullName>
    </recommendedName>
</protein>
<name>A0AAV5AXE8_9FLAO</name>
<evidence type="ECO:0000313" key="2">
    <source>
        <dbReference type="EMBL" id="GJM53887.1"/>
    </source>
</evidence>
<accession>A0AAV5AXE8</accession>
<dbReference type="EMBL" id="BQKB01000051">
    <property type="protein sequence ID" value="GJM53887.1"/>
    <property type="molecule type" value="Genomic_DNA"/>
</dbReference>
<evidence type="ECO:0000313" key="1">
    <source>
        <dbReference type="EMBL" id="GJM50016.1"/>
    </source>
</evidence>
<dbReference type="Proteomes" id="UP001207736">
    <property type="component" value="Unassembled WGS sequence"/>
</dbReference>
<organism evidence="1 3">
    <name type="scientific">Capnocytophaga catalasegens</name>
    <dbReference type="NCBI Taxonomy" id="1004260"/>
    <lineage>
        <taxon>Bacteria</taxon>
        <taxon>Pseudomonadati</taxon>
        <taxon>Bacteroidota</taxon>
        <taxon>Flavobacteriia</taxon>
        <taxon>Flavobacteriales</taxon>
        <taxon>Flavobacteriaceae</taxon>
        <taxon>Capnocytophaga</taxon>
    </lineage>
</organism>
<evidence type="ECO:0000313" key="4">
    <source>
        <dbReference type="Proteomes" id="UP001208692"/>
    </source>
</evidence>
<proteinExistence type="predicted"/>
<dbReference type="AlphaFoldDB" id="A0AAV5AXE8"/>
<keyword evidence="4" id="KW-1185">Reference proteome</keyword>